<name>A0A0D3GE18_9ORYZ</name>
<feature type="compositionally biased region" description="Polar residues" evidence="1">
    <location>
        <begin position="73"/>
        <end position="83"/>
    </location>
</feature>
<organism evidence="2">
    <name type="scientific">Oryza barthii</name>
    <dbReference type="NCBI Taxonomy" id="65489"/>
    <lineage>
        <taxon>Eukaryota</taxon>
        <taxon>Viridiplantae</taxon>
        <taxon>Streptophyta</taxon>
        <taxon>Embryophyta</taxon>
        <taxon>Tracheophyta</taxon>
        <taxon>Spermatophyta</taxon>
        <taxon>Magnoliopsida</taxon>
        <taxon>Liliopsida</taxon>
        <taxon>Poales</taxon>
        <taxon>Poaceae</taxon>
        <taxon>BOP clade</taxon>
        <taxon>Oryzoideae</taxon>
        <taxon>Oryzeae</taxon>
        <taxon>Oryzinae</taxon>
        <taxon>Oryza</taxon>
    </lineage>
</organism>
<proteinExistence type="predicted"/>
<dbReference type="Gramene" id="OBART06G06840.1">
    <property type="protein sequence ID" value="OBART06G06840.1"/>
    <property type="gene ID" value="OBART06G06840"/>
</dbReference>
<feature type="region of interest" description="Disordered" evidence="1">
    <location>
        <begin position="1"/>
        <end position="116"/>
    </location>
</feature>
<feature type="compositionally biased region" description="Low complexity" evidence="1">
    <location>
        <begin position="85"/>
        <end position="104"/>
    </location>
</feature>
<accession>A0A0D3GE18</accession>
<dbReference type="HOGENOM" id="CLU_1551581_0_0_1"/>
<keyword evidence="3" id="KW-1185">Reference proteome</keyword>
<evidence type="ECO:0000256" key="1">
    <source>
        <dbReference type="SAM" id="MobiDB-lite"/>
    </source>
</evidence>
<dbReference type="InterPro" id="IPR011032">
    <property type="entry name" value="GroES-like_sf"/>
</dbReference>
<reference evidence="2" key="2">
    <citation type="submission" date="2015-03" db="UniProtKB">
        <authorList>
            <consortium name="EnsemblPlants"/>
        </authorList>
    </citation>
    <scope>IDENTIFICATION</scope>
</reference>
<reference evidence="2" key="1">
    <citation type="journal article" date="2009" name="Rice">
        <title>De Novo Next Generation Sequencing of Plant Genomes.</title>
        <authorList>
            <person name="Rounsley S."/>
            <person name="Marri P.R."/>
            <person name="Yu Y."/>
            <person name="He R."/>
            <person name="Sisneros N."/>
            <person name="Goicoechea J.L."/>
            <person name="Lee S.J."/>
            <person name="Angelova A."/>
            <person name="Kudrna D."/>
            <person name="Luo M."/>
            <person name="Affourtit J."/>
            <person name="Desany B."/>
            <person name="Knight J."/>
            <person name="Niazi F."/>
            <person name="Egholm M."/>
            <person name="Wing R.A."/>
        </authorList>
    </citation>
    <scope>NUCLEOTIDE SEQUENCE [LARGE SCALE GENOMIC DNA]</scope>
    <source>
        <strain evidence="2">cv. IRGC 105608</strain>
    </source>
</reference>
<sequence>PSRSSPLPSPSSISFPWRAARARAAAGKRRRRRGGDDRARAGGREVLEERDVVDDLPPRGKARCSSRCPPPASTASTRCSTRAGTPLRPARPLTRSAPSSRSAPTSPPAEPSATSGGKYAEKVVVLAGQLLLVPEGVSLTDAAGLLEVACTIWSTAWRIVLIAKQLGIKRLLK</sequence>
<evidence type="ECO:0000313" key="2">
    <source>
        <dbReference type="EnsemblPlants" id="OBART06G06840.1"/>
    </source>
</evidence>
<dbReference type="STRING" id="65489.A0A0D3GE18"/>
<dbReference type="AlphaFoldDB" id="A0A0D3GE18"/>
<feature type="compositionally biased region" description="Basic and acidic residues" evidence="1">
    <location>
        <begin position="34"/>
        <end position="50"/>
    </location>
</feature>
<dbReference type="PaxDb" id="65489-OBART06G06840.1"/>
<dbReference type="EnsemblPlants" id="OBART06G06840.1">
    <property type="protein sequence ID" value="OBART06G06840.1"/>
    <property type="gene ID" value="OBART06G06840"/>
</dbReference>
<feature type="compositionally biased region" description="Low complexity" evidence="1">
    <location>
        <begin position="1"/>
        <end position="25"/>
    </location>
</feature>
<evidence type="ECO:0000313" key="3">
    <source>
        <dbReference type="Proteomes" id="UP000026960"/>
    </source>
</evidence>
<dbReference type="SUPFAM" id="SSF50129">
    <property type="entry name" value="GroES-like"/>
    <property type="match status" value="1"/>
</dbReference>
<protein>
    <submittedName>
        <fullName evidence="2">Uncharacterized protein</fullName>
    </submittedName>
</protein>
<dbReference type="Gene3D" id="3.90.180.10">
    <property type="entry name" value="Medium-chain alcohol dehydrogenases, catalytic domain"/>
    <property type="match status" value="1"/>
</dbReference>
<dbReference type="Proteomes" id="UP000026960">
    <property type="component" value="Chromosome 6"/>
</dbReference>